<feature type="compositionally biased region" description="Basic and acidic residues" evidence="1">
    <location>
        <begin position="53"/>
        <end position="72"/>
    </location>
</feature>
<dbReference type="Proteomes" id="UP000307440">
    <property type="component" value="Unassembled WGS sequence"/>
</dbReference>
<feature type="region of interest" description="Disordered" evidence="1">
    <location>
        <begin position="1"/>
        <end position="189"/>
    </location>
</feature>
<name>A0A5C3L2U7_COPMA</name>
<feature type="compositionally biased region" description="Polar residues" evidence="1">
    <location>
        <begin position="1"/>
        <end position="14"/>
    </location>
</feature>
<keyword evidence="3" id="KW-1185">Reference proteome</keyword>
<dbReference type="AlphaFoldDB" id="A0A5C3L2U7"/>
<feature type="region of interest" description="Disordered" evidence="1">
    <location>
        <begin position="274"/>
        <end position="321"/>
    </location>
</feature>
<reference evidence="2 3" key="1">
    <citation type="journal article" date="2019" name="Nat. Ecol. Evol.">
        <title>Megaphylogeny resolves global patterns of mushroom evolution.</title>
        <authorList>
            <person name="Varga T."/>
            <person name="Krizsan K."/>
            <person name="Foldi C."/>
            <person name="Dima B."/>
            <person name="Sanchez-Garcia M."/>
            <person name="Sanchez-Ramirez S."/>
            <person name="Szollosi G.J."/>
            <person name="Szarkandi J.G."/>
            <person name="Papp V."/>
            <person name="Albert L."/>
            <person name="Andreopoulos W."/>
            <person name="Angelini C."/>
            <person name="Antonin V."/>
            <person name="Barry K.W."/>
            <person name="Bougher N.L."/>
            <person name="Buchanan P."/>
            <person name="Buyck B."/>
            <person name="Bense V."/>
            <person name="Catcheside P."/>
            <person name="Chovatia M."/>
            <person name="Cooper J."/>
            <person name="Damon W."/>
            <person name="Desjardin D."/>
            <person name="Finy P."/>
            <person name="Geml J."/>
            <person name="Haridas S."/>
            <person name="Hughes K."/>
            <person name="Justo A."/>
            <person name="Karasinski D."/>
            <person name="Kautmanova I."/>
            <person name="Kiss B."/>
            <person name="Kocsube S."/>
            <person name="Kotiranta H."/>
            <person name="LaButti K.M."/>
            <person name="Lechner B.E."/>
            <person name="Liimatainen K."/>
            <person name="Lipzen A."/>
            <person name="Lukacs Z."/>
            <person name="Mihaltcheva S."/>
            <person name="Morgado L.N."/>
            <person name="Niskanen T."/>
            <person name="Noordeloos M.E."/>
            <person name="Ohm R.A."/>
            <person name="Ortiz-Santana B."/>
            <person name="Ovrebo C."/>
            <person name="Racz N."/>
            <person name="Riley R."/>
            <person name="Savchenko A."/>
            <person name="Shiryaev A."/>
            <person name="Soop K."/>
            <person name="Spirin V."/>
            <person name="Szebenyi C."/>
            <person name="Tomsovsky M."/>
            <person name="Tulloss R.E."/>
            <person name="Uehling J."/>
            <person name="Grigoriev I.V."/>
            <person name="Vagvolgyi C."/>
            <person name="Papp T."/>
            <person name="Martin F.M."/>
            <person name="Miettinen O."/>
            <person name="Hibbett D.S."/>
            <person name="Nagy L.G."/>
        </authorList>
    </citation>
    <scope>NUCLEOTIDE SEQUENCE [LARGE SCALE GENOMIC DNA]</scope>
    <source>
        <strain evidence="2 3">CBS 121175</strain>
    </source>
</reference>
<organism evidence="2 3">
    <name type="scientific">Coprinopsis marcescibilis</name>
    <name type="common">Agaric fungus</name>
    <name type="synonym">Psathyrella marcescibilis</name>
    <dbReference type="NCBI Taxonomy" id="230819"/>
    <lineage>
        <taxon>Eukaryota</taxon>
        <taxon>Fungi</taxon>
        <taxon>Dikarya</taxon>
        <taxon>Basidiomycota</taxon>
        <taxon>Agaricomycotina</taxon>
        <taxon>Agaricomycetes</taxon>
        <taxon>Agaricomycetidae</taxon>
        <taxon>Agaricales</taxon>
        <taxon>Agaricineae</taxon>
        <taxon>Psathyrellaceae</taxon>
        <taxon>Coprinopsis</taxon>
    </lineage>
</organism>
<dbReference type="STRING" id="230819.A0A5C3L2U7"/>
<dbReference type="EMBL" id="ML210168">
    <property type="protein sequence ID" value="TFK27090.1"/>
    <property type="molecule type" value="Genomic_DNA"/>
</dbReference>
<feature type="compositionally biased region" description="Polar residues" evidence="1">
    <location>
        <begin position="296"/>
        <end position="318"/>
    </location>
</feature>
<feature type="compositionally biased region" description="Polar residues" evidence="1">
    <location>
        <begin position="163"/>
        <end position="175"/>
    </location>
</feature>
<feature type="compositionally biased region" description="Pro residues" evidence="1">
    <location>
        <begin position="73"/>
        <end position="83"/>
    </location>
</feature>
<sequence>MTTPVSNASSTSSLRWDRTGESTGFSNFGRGGRGRGGSRGGRGGRGGSRGGGTHREALDSRPEKAQSLEKPKPPAARPAPPKPSNDKAPSTPKAKPQSRRNSRAIVPAPISTQISSAPTELATPSSTSSSSSRRRRSQGGRGPNPKNINQAVTEDSLVGSGQPRLSSISQTNSIKDTPPHISTPKLIGTPVGMRTNIDALVERVRATAMAENRPSTPGSHIDWAGDDDDSLPDLDDWGISTTTSTSNMSGPAHTISPIIVDGLKPLPDPIVKAEIPPRPVHSGKTLLVPNARPNGFNRNNAKSTQLPKSNVNSNNIASPTGIKKGIVEPQATVTNQRKDANPANVAPGQVNADGKPSIFVSENNQRQETASVKPSTQSAGVLVSIPHTEKHVADSIHAPATAYDPLFGGIGNDEGLKASIHAPRGVSDAISAPANLSSYSNLPKPPHDSLHGFQKPRHGGRPMSFHSQNRNPRGGGFAGNNNHSRNHSSPSMSGNPRNYNHSRPVITGDAISRLARTIVATTPKPAAVANDAS</sequence>
<feature type="compositionally biased region" description="Low complexity" evidence="1">
    <location>
        <begin position="479"/>
        <end position="495"/>
    </location>
</feature>
<feature type="region of interest" description="Disordered" evidence="1">
    <location>
        <begin position="437"/>
        <end position="504"/>
    </location>
</feature>
<gene>
    <name evidence="2" type="ORF">FA15DRAFT_666826</name>
</gene>
<evidence type="ECO:0000313" key="2">
    <source>
        <dbReference type="EMBL" id="TFK27090.1"/>
    </source>
</evidence>
<protein>
    <submittedName>
        <fullName evidence="2">Uncharacterized protein</fullName>
    </submittedName>
</protein>
<proteinExistence type="predicted"/>
<accession>A0A5C3L2U7</accession>
<dbReference type="OrthoDB" id="3267789at2759"/>
<evidence type="ECO:0000256" key="1">
    <source>
        <dbReference type="SAM" id="MobiDB-lite"/>
    </source>
</evidence>
<feature type="compositionally biased region" description="Polar residues" evidence="1">
    <location>
        <begin position="110"/>
        <end position="124"/>
    </location>
</feature>
<feature type="compositionally biased region" description="Gly residues" evidence="1">
    <location>
        <begin position="29"/>
        <end position="51"/>
    </location>
</feature>
<evidence type="ECO:0000313" key="3">
    <source>
        <dbReference type="Proteomes" id="UP000307440"/>
    </source>
</evidence>